<name>A0ABS9P5J9_9GAMM</name>
<keyword evidence="1" id="KW-1133">Transmembrane helix</keyword>
<organism evidence="2 3">
    <name type="scientific">Billgrantia campisalis</name>
    <dbReference type="NCBI Taxonomy" id="74661"/>
    <lineage>
        <taxon>Bacteria</taxon>
        <taxon>Pseudomonadati</taxon>
        <taxon>Pseudomonadota</taxon>
        <taxon>Gammaproteobacteria</taxon>
        <taxon>Oceanospirillales</taxon>
        <taxon>Halomonadaceae</taxon>
        <taxon>Billgrantia</taxon>
    </lineage>
</organism>
<accession>A0ABS9P5J9</accession>
<keyword evidence="3" id="KW-1185">Reference proteome</keyword>
<proteinExistence type="predicted"/>
<sequence length="121" mass="13246">MMATPTAERLSVMLGLVVLMLANVPRYLATGHDTQLTLILMAAAAVAAVSVAHWRMLEAAERTRLPALFKRFGLCLVAGGVLMGAWHALFTDWISWQLLLAHGATLGLLLHAVWLWVRMAD</sequence>
<evidence type="ECO:0000313" key="3">
    <source>
        <dbReference type="Proteomes" id="UP000814385"/>
    </source>
</evidence>
<dbReference type="Proteomes" id="UP000814385">
    <property type="component" value="Unassembled WGS sequence"/>
</dbReference>
<comment type="caution">
    <text evidence="2">The sequence shown here is derived from an EMBL/GenBank/DDBJ whole genome shotgun (WGS) entry which is preliminary data.</text>
</comment>
<protein>
    <recommendedName>
        <fullName evidence="4">Transmembrane protein</fullName>
    </recommendedName>
</protein>
<evidence type="ECO:0008006" key="4">
    <source>
        <dbReference type="Google" id="ProtNLM"/>
    </source>
</evidence>
<evidence type="ECO:0000313" key="2">
    <source>
        <dbReference type="EMBL" id="MCG6657051.1"/>
    </source>
</evidence>
<keyword evidence="1" id="KW-0472">Membrane</keyword>
<feature type="transmembrane region" description="Helical" evidence="1">
    <location>
        <begin position="94"/>
        <end position="117"/>
    </location>
</feature>
<reference evidence="2 3" key="1">
    <citation type="submission" date="2020-05" db="EMBL/GenBank/DDBJ databases">
        <title>Comparative genomic analysis of denitrifying bacteria from Halomonas genus.</title>
        <authorList>
            <person name="Wang L."/>
            <person name="Shao Z."/>
        </authorList>
    </citation>
    <scope>NUCLEOTIDE SEQUENCE [LARGE SCALE GENOMIC DNA]</scope>
    <source>
        <strain evidence="2 3">A4</strain>
    </source>
</reference>
<dbReference type="EMBL" id="JABFUC010000003">
    <property type="protein sequence ID" value="MCG6657051.1"/>
    <property type="molecule type" value="Genomic_DNA"/>
</dbReference>
<keyword evidence="1" id="KW-0812">Transmembrane</keyword>
<gene>
    <name evidence="2" type="ORF">HOP52_04575</name>
</gene>
<feature type="transmembrane region" description="Helical" evidence="1">
    <location>
        <begin position="36"/>
        <end position="56"/>
    </location>
</feature>
<feature type="transmembrane region" description="Helical" evidence="1">
    <location>
        <begin position="68"/>
        <end position="88"/>
    </location>
</feature>
<evidence type="ECO:0000256" key="1">
    <source>
        <dbReference type="SAM" id="Phobius"/>
    </source>
</evidence>